<dbReference type="Proteomes" id="UP000196151">
    <property type="component" value="Chromosome"/>
</dbReference>
<protein>
    <recommendedName>
        <fullName evidence="3">Helix-turn-helix conjugative transposon-like domain-containing protein</fullName>
    </recommendedName>
</protein>
<name>A0AAQ3VYS8_9ENTE</name>
<proteinExistence type="predicted"/>
<keyword evidence="2" id="KW-1185">Reference proteome</keyword>
<evidence type="ECO:0000313" key="2">
    <source>
        <dbReference type="Proteomes" id="UP000196151"/>
    </source>
</evidence>
<dbReference type="SUPFAM" id="SSF56349">
    <property type="entry name" value="DNA breaking-rejoining enzymes"/>
    <property type="match status" value="1"/>
</dbReference>
<reference evidence="1" key="1">
    <citation type="submission" date="2017-05" db="EMBL/GenBank/DDBJ databases">
        <authorList>
            <consortium name="The Broad Institute Genomics Platform"/>
            <consortium name="The Broad Institute Genomic Center for Infectious Diseases"/>
            <person name="Earl A."/>
            <person name="Manson A."/>
            <person name="Schwartman J."/>
            <person name="Gilmore M."/>
            <person name="Abouelleil A."/>
            <person name="Cao P."/>
            <person name="Chapman S."/>
            <person name="Cusick C."/>
            <person name="Shea T."/>
            <person name="Young S."/>
            <person name="Neafsey D."/>
            <person name="Nusbaum C."/>
            <person name="Birren B."/>
        </authorList>
    </citation>
    <scope>NUCLEOTIDE SEQUENCE</scope>
    <source>
        <strain evidence="1">9D6_DIV0238</strain>
    </source>
</reference>
<sequence length="106" mass="12516">METLTTLALKAQKGDHEAMVYFYQLFHPLLLKESKRAGEFNNILGFKYLLAFFNKENKFCGADQANDWYHVIIAKYHLKRITLHEFRKTHVTLCAWANMSLENVIY</sequence>
<evidence type="ECO:0000313" key="1">
    <source>
        <dbReference type="EMBL" id="WYJ92535.1"/>
    </source>
</evidence>
<dbReference type="GO" id="GO:0003677">
    <property type="term" value="F:DNA binding"/>
    <property type="evidence" value="ECO:0007669"/>
    <property type="project" value="InterPro"/>
</dbReference>
<dbReference type="InterPro" id="IPR011010">
    <property type="entry name" value="DNA_brk_join_enz"/>
</dbReference>
<dbReference type="EMBL" id="CP147246">
    <property type="protein sequence ID" value="WYJ92535.1"/>
    <property type="molecule type" value="Genomic_DNA"/>
</dbReference>
<evidence type="ECO:0008006" key="3">
    <source>
        <dbReference type="Google" id="ProtNLM"/>
    </source>
</evidence>
<organism evidence="1 2">
    <name type="scientific">Candidatus Enterococcus dunnyi</name>
    <dbReference type="NCBI Taxonomy" id="1834192"/>
    <lineage>
        <taxon>Bacteria</taxon>
        <taxon>Bacillati</taxon>
        <taxon>Bacillota</taxon>
        <taxon>Bacilli</taxon>
        <taxon>Lactobacillales</taxon>
        <taxon>Enterococcaceae</taxon>
        <taxon>Enterococcus</taxon>
    </lineage>
</organism>
<reference evidence="1" key="2">
    <citation type="submission" date="2024-03" db="EMBL/GenBank/DDBJ databases">
        <title>The Genome Sequence of Enterococcus sp. DIV0238c.</title>
        <authorList>
            <consortium name="The Broad Institute Genomics Platform"/>
            <consortium name="The Broad Institute Microbial Omics Core"/>
            <consortium name="The Broad Institute Genomic Center for Infectious Diseases"/>
            <person name="Earl A."/>
            <person name="Manson A."/>
            <person name="Gilmore M."/>
            <person name="Schwartman J."/>
            <person name="Shea T."/>
            <person name="Abouelleil A."/>
            <person name="Cao P."/>
            <person name="Chapman S."/>
            <person name="Cusick C."/>
            <person name="Young S."/>
            <person name="Neafsey D."/>
            <person name="Nusbaum C."/>
            <person name="Birren B."/>
        </authorList>
    </citation>
    <scope>NUCLEOTIDE SEQUENCE</scope>
    <source>
        <strain evidence="1">9D6_DIV0238</strain>
    </source>
</reference>
<gene>
    <name evidence="1" type="ORF">A5889_000014</name>
</gene>
<accession>A0AAQ3VYS8</accession>
<dbReference type="AlphaFoldDB" id="A0AAQ3VYS8"/>